<protein>
    <submittedName>
        <fullName evidence="1">Uncharacterized protein</fullName>
    </submittedName>
</protein>
<dbReference type="RefSeq" id="WP_166098053.1">
    <property type="nucleotide sequence ID" value="NZ_JAADJT010000001.1"/>
</dbReference>
<sequence>MAIEKVLLLHGPAVLPYRPPYPDELFYPYVAYDSRPGIVLMARVFRAIGFKIAFSGWEEDGEWLRENAALFDFLVVSDQHTLNTESNFFGDVIPNNKEKLYYAALAGIRAIRAGLGDDAVVFRVRADVTVHQGHIALHVSQIRRGSGDLMIEYCDVRNMYSTPDFMLLGEVAVLDAIYTGLYERSRAGAAYHVSSHIDHTLSYLALQEQGVIGRIICMQKTVHDTVIWRGLPRHFQEVNPALHATRSFGTELAMGGGLTVAQLIAQIHPGASGLNERVVPAPAPAAPAG</sequence>
<reference evidence="2" key="2">
    <citation type="submission" date="2023-07" db="EMBL/GenBank/DDBJ databases">
        <title>Duganella aceri sp. nov., isolated from tree sap.</title>
        <authorList>
            <person name="Kim I.S."/>
        </authorList>
    </citation>
    <scope>NUCLEOTIDE SEQUENCE [LARGE SCALE GENOMIC DNA]</scope>
    <source>
        <strain evidence="2">SAP-35</strain>
    </source>
</reference>
<accession>A0ABX0FEX6</accession>
<evidence type="ECO:0000313" key="1">
    <source>
        <dbReference type="EMBL" id="NGZ83098.1"/>
    </source>
</evidence>
<dbReference type="EMBL" id="JAADJT010000001">
    <property type="protein sequence ID" value="NGZ83098.1"/>
    <property type="molecule type" value="Genomic_DNA"/>
</dbReference>
<gene>
    <name evidence="1" type="ORF">GW587_02330</name>
</gene>
<comment type="caution">
    <text evidence="1">The sequence shown here is derived from an EMBL/GenBank/DDBJ whole genome shotgun (WGS) entry which is preliminary data.</text>
</comment>
<proteinExistence type="predicted"/>
<reference evidence="1 2" key="1">
    <citation type="submission" date="2020-01" db="EMBL/GenBank/DDBJ databases">
        <authorList>
            <person name="Lee S.D."/>
        </authorList>
    </citation>
    <scope>NUCLEOTIDE SEQUENCE [LARGE SCALE GENOMIC DNA]</scope>
    <source>
        <strain evidence="1 2">SAP-35</strain>
    </source>
</reference>
<keyword evidence="2" id="KW-1185">Reference proteome</keyword>
<dbReference type="Proteomes" id="UP000666369">
    <property type="component" value="Unassembled WGS sequence"/>
</dbReference>
<organism evidence="1 2">
    <name type="scientific">Duganella aceris</name>
    <dbReference type="NCBI Taxonomy" id="2703883"/>
    <lineage>
        <taxon>Bacteria</taxon>
        <taxon>Pseudomonadati</taxon>
        <taxon>Pseudomonadota</taxon>
        <taxon>Betaproteobacteria</taxon>
        <taxon>Burkholderiales</taxon>
        <taxon>Oxalobacteraceae</taxon>
        <taxon>Telluria group</taxon>
        <taxon>Duganella</taxon>
    </lineage>
</organism>
<name>A0ABX0FEX6_9BURK</name>
<evidence type="ECO:0000313" key="2">
    <source>
        <dbReference type="Proteomes" id="UP000666369"/>
    </source>
</evidence>